<dbReference type="SUPFAM" id="SSF101233">
    <property type="entry name" value="PWI domain"/>
    <property type="match status" value="1"/>
</dbReference>
<feature type="compositionally biased region" description="Basic and acidic residues" evidence="3">
    <location>
        <begin position="573"/>
        <end position="587"/>
    </location>
</feature>
<evidence type="ECO:0000313" key="6">
    <source>
        <dbReference type="EMBL" id="GJS54824.1"/>
    </source>
</evidence>
<feature type="compositionally biased region" description="Basic and acidic residues" evidence="3">
    <location>
        <begin position="593"/>
        <end position="629"/>
    </location>
</feature>
<feature type="compositionally biased region" description="Basic and acidic residues" evidence="3">
    <location>
        <begin position="986"/>
        <end position="1034"/>
    </location>
</feature>
<feature type="compositionally biased region" description="Polar residues" evidence="3">
    <location>
        <begin position="881"/>
        <end position="909"/>
    </location>
</feature>
<name>A0ABQ4WPL4_9ASTR</name>
<feature type="region of interest" description="Disordered" evidence="3">
    <location>
        <begin position="982"/>
        <end position="1034"/>
    </location>
</feature>
<evidence type="ECO:0000259" key="5">
    <source>
        <dbReference type="PROSITE" id="PS51025"/>
    </source>
</evidence>
<dbReference type="InterPro" id="IPR035979">
    <property type="entry name" value="RBD_domain_sf"/>
</dbReference>
<dbReference type="InterPro" id="IPR034268">
    <property type="entry name" value="RBM25_RRM"/>
</dbReference>
<feature type="compositionally biased region" description="Pro residues" evidence="3">
    <location>
        <begin position="218"/>
        <end position="231"/>
    </location>
</feature>
<feature type="compositionally biased region" description="Basic and acidic residues" evidence="3">
    <location>
        <begin position="860"/>
        <end position="869"/>
    </location>
</feature>
<dbReference type="PANTHER" id="PTHR47334:SF2">
    <property type="entry name" value="RNA-BINDING MOTIF PROTEIN 25"/>
    <property type="match status" value="1"/>
</dbReference>
<feature type="region of interest" description="Disordered" evidence="3">
    <location>
        <begin position="149"/>
        <end position="243"/>
    </location>
</feature>
<feature type="region of interest" description="Disordered" evidence="3">
    <location>
        <begin position="447"/>
        <end position="723"/>
    </location>
</feature>
<evidence type="ECO:0000313" key="7">
    <source>
        <dbReference type="Proteomes" id="UP001151760"/>
    </source>
</evidence>
<comment type="caution">
    <text evidence="6">The sequence shown here is derived from an EMBL/GenBank/DDBJ whole genome shotgun (WGS) entry which is preliminary data.</text>
</comment>
<feature type="domain" description="PWI" evidence="5">
    <location>
        <begin position="1052"/>
        <end position="1149"/>
    </location>
</feature>
<dbReference type="CDD" id="cd12446">
    <property type="entry name" value="RRM_RBM25"/>
    <property type="match status" value="1"/>
</dbReference>
<evidence type="ECO:0000256" key="3">
    <source>
        <dbReference type="SAM" id="MobiDB-lite"/>
    </source>
</evidence>
<feature type="compositionally biased region" description="Low complexity" evidence="3">
    <location>
        <begin position="149"/>
        <end position="158"/>
    </location>
</feature>
<proteinExistence type="predicted"/>
<keyword evidence="2" id="KW-0694">RNA-binding</keyword>
<feature type="compositionally biased region" description="Low complexity" evidence="3">
    <location>
        <begin position="232"/>
        <end position="243"/>
    </location>
</feature>
<dbReference type="Pfam" id="PF00076">
    <property type="entry name" value="RRM_1"/>
    <property type="match status" value="1"/>
</dbReference>
<dbReference type="EMBL" id="BQNB010008827">
    <property type="protein sequence ID" value="GJS54824.1"/>
    <property type="molecule type" value="Genomic_DNA"/>
</dbReference>
<sequence>VVTVECDGGCWCRGGDGGGVEMIMMVLEMAAAVVAADDGGVGWAVVANGGDAGGEMEWSLVKNFAYRYEHITHQSGANGKNQWDSPSKCSRMHLDAIKSLRNSMILASDYLKTYVLKIRKPTSSIEVLFSTSSPSPISLFVYLYSSMANNNNPTDPQQQPDPNPPKPDPPSSSSSSIPNPNPNPNPNLINPQLAPPQSTALAPPPPPQIQPYGTGPPLFRPPQFSPIPNANPNPNVNPNFQMQPPGVVMMPGQQQYGVPGQQPPMRMYGPPPPVNGYAPHQVNGPPGAMNPPGLIRYPSPYPQMIRPGYPQRPLGPGGVIPALQRPPMMPMRGPVIIRPPVNLNIAPVEKPMTTIYVGKIASTVDNDFMLSLLQLCGPVKSWKRVPDPTTGALKGFGFCEFESVEGVLRALRLLSKLSIDGQELMLNFDKATKEYLKRYIEKKKENLKNQKAADTEAAGKEEDKKEPLKPSVEESKDVKKEDDNNEENKDNIDYATFGLVTDEDKEADKEASEKLTGMIEERIKNKPLPPPPPPPQAPVTAVNITSEIPTKSRDGDSDTDMAKNAEDGNDEEMTSKNKPSSENDKPETSSPERSNRNDRRSRDRERDLKREKERELERYEREREQDRAKRETKKSQKISDLLQISDLLKKPEDGNDEEMTSKNKPSSENDKPETSSPERSNRNDRRSRDRERDLKREKERELERYEREREQDRAKREREREYKIREDERRYRGRLKEWESREKEKERTRKQEREREKDREQDRKYEILEQENDDGYSKKRKYRSSGEEREERKRRLREKEEDIEDKIKEEAEIAEAKKKAEEEREQQKEQQKHALELLSSTTTNGTDNAMLIDGSLAEIRNKASDHPTTDIEMADADENGNRSTQNGTGDVSLMESVTASQTGQNNTVGTKKLGFGLVGSGKRTTVPSLFHEEEDEDAQKDKKMRPLVPIDYSTEELQAVRETTPLAPSSNLAAAAEFAKRIGHANTKEERPDSERERSRRSHDKSSHRDRDREETNRSRDETREKENVKTPDNKKLLDAKQLIDTIPKTKDELFSYPINWATYDKNGLHERMRPWISKKITEFLGEEETTLVDYIVSSTQEHVTANGMLERLQSILDDEAEMFVLKMWRMLIFEVKKVETGLAGRAKA</sequence>
<dbReference type="Proteomes" id="UP001151760">
    <property type="component" value="Unassembled WGS sequence"/>
</dbReference>
<feature type="region of interest" description="Disordered" evidence="3">
    <location>
        <begin position="860"/>
        <end position="947"/>
    </location>
</feature>
<feature type="compositionally biased region" description="Polar residues" evidence="3">
    <location>
        <begin position="838"/>
        <end position="847"/>
    </location>
</feature>
<feature type="compositionally biased region" description="Pro residues" evidence="3">
    <location>
        <begin position="527"/>
        <end position="537"/>
    </location>
</feature>
<gene>
    <name evidence="6" type="ORF">Tco_0628186</name>
</gene>
<dbReference type="PROSITE" id="PS50102">
    <property type="entry name" value="RRM"/>
    <property type="match status" value="1"/>
</dbReference>
<reference evidence="6" key="2">
    <citation type="submission" date="2022-01" db="EMBL/GenBank/DDBJ databases">
        <authorList>
            <person name="Yamashiro T."/>
            <person name="Shiraishi A."/>
            <person name="Satake H."/>
            <person name="Nakayama K."/>
        </authorList>
    </citation>
    <scope>NUCLEOTIDE SEQUENCE</scope>
</reference>
<dbReference type="InterPro" id="IPR053294">
    <property type="entry name" value="RBM_PWI_domain"/>
</dbReference>
<feature type="compositionally biased region" description="Basic and acidic residues" evidence="3">
    <location>
        <begin position="739"/>
        <end position="767"/>
    </location>
</feature>
<dbReference type="InterPro" id="IPR036483">
    <property type="entry name" value="PWI_dom_sf"/>
</dbReference>
<organism evidence="6 7">
    <name type="scientific">Tanacetum coccineum</name>
    <dbReference type="NCBI Taxonomy" id="301880"/>
    <lineage>
        <taxon>Eukaryota</taxon>
        <taxon>Viridiplantae</taxon>
        <taxon>Streptophyta</taxon>
        <taxon>Embryophyta</taxon>
        <taxon>Tracheophyta</taxon>
        <taxon>Spermatophyta</taxon>
        <taxon>Magnoliopsida</taxon>
        <taxon>eudicotyledons</taxon>
        <taxon>Gunneridae</taxon>
        <taxon>Pentapetalae</taxon>
        <taxon>asterids</taxon>
        <taxon>campanulids</taxon>
        <taxon>Asterales</taxon>
        <taxon>Asteraceae</taxon>
        <taxon>Asteroideae</taxon>
        <taxon>Anthemideae</taxon>
        <taxon>Anthemidinae</taxon>
        <taxon>Tanacetum</taxon>
    </lineage>
</organism>
<dbReference type="SMART" id="SM00360">
    <property type="entry name" value="RRM"/>
    <property type="match status" value="1"/>
</dbReference>
<feature type="non-terminal residue" evidence="6">
    <location>
        <position position="1"/>
    </location>
</feature>
<dbReference type="InterPro" id="IPR012677">
    <property type="entry name" value="Nucleotide-bd_a/b_plait_sf"/>
</dbReference>
<feature type="region of interest" description="Disordered" evidence="3">
    <location>
        <begin position="739"/>
        <end position="848"/>
    </location>
</feature>
<feature type="compositionally biased region" description="Basic and acidic residues" evidence="3">
    <location>
        <begin position="447"/>
        <end position="492"/>
    </location>
</feature>
<dbReference type="InterPro" id="IPR000504">
    <property type="entry name" value="RRM_dom"/>
</dbReference>
<evidence type="ECO:0000259" key="4">
    <source>
        <dbReference type="PROSITE" id="PS50102"/>
    </source>
</evidence>
<dbReference type="PANTHER" id="PTHR47334">
    <property type="entry name" value="SPLICING FACTOR PWI DOMAIN-CONTAINING PROTEIN / RNA RECOGNITION MOTIF (RRM)-CONTAINING PROTEIN"/>
    <property type="match status" value="1"/>
</dbReference>
<accession>A0ABQ4WPL4</accession>
<keyword evidence="7" id="KW-1185">Reference proteome</keyword>
<evidence type="ECO:0000256" key="1">
    <source>
        <dbReference type="ARBA" id="ARBA00022664"/>
    </source>
</evidence>
<feature type="compositionally biased region" description="Basic and acidic residues" evidence="3">
    <location>
        <begin position="679"/>
        <end position="723"/>
    </location>
</feature>
<feature type="domain" description="RRM" evidence="4">
    <location>
        <begin position="353"/>
        <end position="431"/>
    </location>
</feature>
<dbReference type="Pfam" id="PF01480">
    <property type="entry name" value="PWI"/>
    <property type="match status" value="1"/>
</dbReference>
<dbReference type="InterPro" id="IPR002483">
    <property type="entry name" value="PWI_dom"/>
</dbReference>
<dbReference type="SMART" id="SM00311">
    <property type="entry name" value="PWI"/>
    <property type="match status" value="1"/>
</dbReference>
<dbReference type="Gene3D" id="1.20.1390.10">
    <property type="entry name" value="PWI domain"/>
    <property type="match status" value="1"/>
</dbReference>
<dbReference type="Gene3D" id="3.30.70.330">
    <property type="match status" value="1"/>
</dbReference>
<feature type="compositionally biased region" description="Low complexity" evidence="3">
    <location>
        <begin position="186"/>
        <end position="201"/>
    </location>
</feature>
<reference evidence="6" key="1">
    <citation type="journal article" date="2022" name="Int. J. Mol. Sci.">
        <title>Draft Genome of Tanacetum Coccineum: Genomic Comparison of Closely Related Tanacetum-Family Plants.</title>
        <authorList>
            <person name="Yamashiro T."/>
            <person name="Shiraishi A."/>
            <person name="Nakayama K."/>
            <person name="Satake H."/>
        </authorList>
    </citation>
    <scope>NUCLEOTIDE SEQUENCE</scope>
</reference>
<feature type="compositionally biased region" description="Pro residues" evidence="3">
    <location>
        <begin position="159"/>
        <end position="170"/>
    </location>
</feature>
<feature type="compositionally biased region" description="Basic and acidic residues" evidence="3">
    <location>
        <begin position="550"/>
        <end position="566"/>
    </location>
</feature>
<feature type="compositionally biased region" description="Basic and acidic residues" evidence="3">
    <location>
        <begin position="647"/>
        <end position="673"/>
    </location>
</feature>
<keyword evidence="1" id="KW-0507">mRNA processing</keyword>
<feature type="compositionally biased region" description="Basic and acidic residues" evidence="3">
    <location>
        <begin position="506"/>
        <end position="524"/>
    </location>
</feature>
<dbReference type="PROSITE" id="PS51025">
    <property type="entry name" value="PWI"/>
    <property type="match status" value="1"/>
</dbReference>
<evidence type="ECO:0000256" key="2">
    <source>
        <dbReference type="PROSITE-ProRule" id="PRU00176"/>
    </source>
</evidence>
<feature type="compositionally biased region" description="Basic and acidic residues" evidence="3">
    <location>
        <begin position="784"/>
        <end position="835"/>
    </location>
</feature>
<protein>
    <submittedName>
        <fullName evidence="6">RNA-binding protein 25 isoform X6</fullName>
    </submittedName>
</protein>
<dbReference type="SUPFAM" id="SSF54928">
    <property type="entry name" value="RNA-binding domain, RBD"/>
    <property type="match status" value="1"/>
</dbReference>